<name>A0ABP9Q4Y1_9PSEU</name>
<gene>
    <name evidence="7" type="ORF">GCM10023321_32840</name>
</gene>
<feature type="compositionally biased region" description="Basic and acidic residues" evidence="5">
    <location>
        <begin position="1"/>
        <end position="14"/>
    </location>
</feature>
<evidence type="ECO:0000256" key="2">
    <source>
        <dbReference type="ARBA" id="ARBA00023125"/>
    </source>
</evidence>
<feature type="domain" description="HTH tetR-type" evidence="6">
    <location>
        <begin position="21"/>
        <end position="81"/>
    </location>
</feature>
<dbReference type="InterPro" id="IPR004111">
    <property type="entry name" value="Repressor_TetR_C"/>
</dbReference>
<dbReference type="InterPro" id="IPR009057">
    <property type="entry name" value="Homeodomain-like_sf"/>
</dbReference>
<dbReference type="EMBL" id="BAABJP010000015">
    <property type="protein sequence ID" value="GAA5156657.1"/>
    <property type="molecule type" value="Genomic_DNA"/>
</dbReference>
<protein>
    <submittedName>
        <fullName evidence="7">TetR/AcrR family transcriptional regulator</fullName>
    </submittedName>
</protein>
<dbReference type="Gene3D" id="1.10.10.60">
    <property type="entry name" value="Homeodomain-like"/>
    <property type="match status" value="1"/>
</dbReference>
<evidence type="ECO:0000256" key="1">
    <source>
        <dbReference type="ARBA" id="ARBA00023015"/>
    </source>
</evidence>
<dbReference type="PANTHER" id="PTHR30055">
    <property type="entry name" value="HTH-TYPE TRANSCRIPTIONAL REGULATOR RUTR"/>
    <property type="match status" value="1"/>
</dbReference>
<feature type="region of interest" description="Disordered" evidence="5">
    <location>
        <begin position="80"/>
        <end position="104"/>
    </location>
</feature>
<keyword evidence="1" id="KW-0805">Transcription regulation</keyword>
<accession>A0ABP9Q4Y1</accession>
<keyword evidence="3" id="KW-0804">Transcription</keyword>
<evidence type="ECO:0000256" key="3">
    <source>
        <dbReference type="ARBA" id="ARBA00023163"/>
    </source>
</evidence>
<dbReference type="SUPFAM" id="SSF48498">
    <property type="entry name" value="Tetracyclin repressor-like, C-terminal domain"/>
    <property type="match status" value="1"/>
</dbReference>
<feature type="DNA-binding region" description="H-T-H motif" evidence="4">
    <location>
        <begin position="44"/>
        <end position="63"/>
    </location>
</feature>
<evidence type="ECO:0000313" key="7">
    <source>
        <dbReference type="EMBL" id="GAA5156657.1"/>
    </source>
</evidence>
<dbReference type="PROSITE" id="PS50977">
    <property type="entry name" value="HTH_TETR_2"/>
    <property type="match status" value="1"/>
</dbReference>
<reference evidence="8" key="1">
    <citation type="journal article" date="2019" name="Int. J. Syst. Evol. Microbiol.">
        <title>The Global Catalogue of Microorganisms (GCM) 10K type strain sequencing project: providing services to taxonomists for standard genome sequencing and annotation.</title>
        <authorList>
            <consortium name="The Broad Institute Genomics Platform"/>
            <consortium name="The Broad Institute Genome Sequencing Center for Infectious Disease"/>
            <person name="Wu L."/>
            <person name="Ma J."/>
        </authorList>
    </citation>
    <scope>NUCLEOTIDE SEQUENCE [LARGE SCALE GENOMIC DNA]</scope>
    <source>
        <strain evidence="8">JCM 18303</strain>
    </source>
</reference>
<comment type="caution">
    <text evidence="7">The sequence shown here is derived from an EMBL/GenBank/DDBJ whole genome shotgun (WGS) entry which is preliminary data.</text>
</comment>
<dbReference type="RefSeq" id="WP_185059652.1">
    <property type="nucleotide sequence ID" value="NZ_BAABJP010000015.1"/>
</dbReference>
<keyword evidence="8" id="KW-1185">Reference proteome</keyword>
<dbReference type="InterPro" id="IPR050109">
    <property type="entry name" value="HTH-type_TetR-like_transc_reg"/>
</dbReference>
<organism evidence="7 8">
    <name type="scientific">Pseudonocardia eucalypti</name>
    <dbReference type="NCBI Taxonomy" id="648755"/>
    <lineage>
        <taxon>Bacteria</taxon>
        <taxon>Bacillati</taxon>
        <taxon>Actinomycetota</taxon>
        <taxon>Actinomycetes</taxon>
        <taxon>Pseudonocardiales</taxon>
        <taxon>Pseudonocardiaceae</taxon>
        <taxon>Pseudonocardia</taxon>
    </lineage>
</organism>
<dbReference type="Gene3D" id="1.10.357.10">
    <property type="entry name" value="Tetracycline Repressor, domain 2"/>
    <property type="match status" value="1"/>
</dbReference>
<evidence type="ECO:0000256" key="5">
    <source>
        <dbReference type="SAM" id="MobiDB-lite"/>
    </source>
</evidence>
<dbReference type="Proteomes" id="UP001428817">
    <property type="component" value="Unassembled WGS sequence"/>
</dbReference>
<dbReference type="SUPFAM" id="SSF46689">
    <property type="entry name" value="Homeodomain-like"/>
    <property type="match status" value="1"/>
</dbReference>
<dbReference type="InterPro" id="IPR001647">
    <property type="entry name" value="HTH_TetR"/>
</dbReference>
<sequence length="232" mass="24362">MDTEHLLWRAEPGPRRGPKPSLTRAEVVRAAIAAADADGLEALAMQRVAERLGVATMALYRYVPGKHELISLMLDAAVGAPPEPPSGSPSGSPPEPPSGSPWREALAGWARGNREVFRRHPWVLPLVGGPRMMGPNELAWTEAGLRALDPTGLPPARRLEVLVVVNGFVRAAAAGETAAPRLPGAEALAAFPLFLGALAGLSSGEGAAVERFEFGLGLVLDGVRRLVDGTRS</sequence>
<proteinExistence type="predicted"/>
<feature type="compositionally biased region" description="Pro residues" evidence="5">
    <location>
        <begin position="81"/>
        <end position="99"/>
    </location>
</feature>
<dbReference type="Pfam" id="PF00440">
    <property type="entry name" value="TetR_N"/>
    <property type="match status" value="1"/>
</dbReference>
<evidence type="ECO:0000313" key="8">
    <source>
        <dbReference type="Proteomes" id="UP001428817"/>
    </source>
</evidence>
<keyword evidence="2 4" id="KW-0238">DNA-binding</keyword>
<dbReference type="InterPro" id="IPR036271">
    <property type="entry name" value="Tet_transcr_reg_TetR-rel_C_sf"/>
</dbReference>
<dbReference type="PANTHER" id="PTHR30055:SF151">
    <property type="entry name" value="TRANSCRIPTIONAL REGULATORY PROTEIN"/>
    <property type="match status" value="1"/>
</dbReference>
<evidence type="ECO:0000256" key="4">
    <source>
        <dbReference type="PROSITE-ProRule" id="PRU00335"/>
    </source>
</evidence>
<dbReference type="Pfam" id="PF02909">
    <property type="entry name" value="TetR_C_1"/>
    <property type="match status" value="1"/>
</dbReference>
<feature type="region of interest" description="Disordered" evidence="5">
    <location>
        <begin position="1"/>
        <end position="21"/>
    </location>
</feature>
<evidence type="ECO:0000259" key="6">
    <source>
        <dbReference type="PROSITE" id="PS50977"/>
    </source>
</evidence>